<feature type="compositionally biased region" description="Basic residues" evidence="1">
    <location>
        <begin position="538"/>
        <end position="547"/>
    </location>
</feature>
<sequence length="830" mass="92740">MSRIADNLGLQPPFIQTGGLDSLDALINIYNNSSDDVKNLLTRECTILLQCCYCCNFFRYPFDYLTHKRVYCRASCSTTASAFSAMAVDFAEKALGEIRNGNQNKKEAASPQQKNRGEVGTSSGTKTSSQPPKRAKVILKRTNLINLVNKRMKHYAVSLPNSKHKLELHTPSRVSRDVAATTFVEGQQVMESIPHALVTTDIIRPGQVPILIPQDDSSRCREMNLLDHKDDSSKNGVARKLGTEELKILERMGKYQTLMVDLSLLTCSHSDCKEKQPFSSLFTFAYHLTVKHNHRATSNKRIPCYLCDFESETYTTLIEHLKNAHEQYYQEYVTARSTSEELKRGRKGKQSKEESFDGSEGIGYDSVPVLEPMTNMEAENIELAVKDSVDYIIAVICGEVEKAPVLEDSKYELNTQFLRNEPSSRPQLRPEKRTYLNHEKTGQLTKLGTSVSKKKKHGPIRLRIARKRIVGNMPTGRVAGPSRISHGSDEEGKHETELPKKSGQERKPKPKACQIAKNDIEKDEQSGNSDEAKDGRKQRPSRQRRKPNWIDENYVTGFKNKRARREDDGVDSECAQPKRQSRPSSRIEQSRSPSRNESKCARNGGNQRSTSVEPSSTIPYVQSEASRDETSNSSTRALHRSIYNVVTGNHELDGSAARSPIALSSAGPSSTGAESTRDIMTKKTCRLQYTPRARRMKYGDDLLSNINEEEIASTSSKDAKRQTASDSANIASGDGRSASQSRRKQDLSTIHENNEVMIVRYPNGEAPLQKDLAQIPVYLTAKQRDLFLSLIHSTSSSGDGASSAHKRMQCGDIIANIPEYEASTKYISKA</sequence>
<feature type="region of interest" description="Disordered" evidence="1">
    <location>
        <begin position="711"/>
        <end position="750"/>
    </location>
</feature>
<feature type="compositionally biased region" description="Polar residues" evidence="1">
    <location>
        <begin position="110"/>
        <end position="131"/>
    </location>
</feature>
<dbReference type="SMART" id="SM00355">
    <property type="entry name" value="ZnF_C2H2"/>
    <property type="match status" value="2"/>
</dbReference>
<feature type="compositionally biased region" description="Basic and acidic residues" evidence="1">
    <location>
        <begin position="428"/>
        <end position="441"/>
    </location>
</feature>
<evidence type="ECO:0000313" key="3">
    <source>
        <dbReference type="Proteomes" id="UP000095285"/>
    </source>
</evidence>
<feature type="region of interest" description="Disordered" evidence="1">
    <location>
        <begin position="339"/>
        <end position="360"/>
    </location>
</feature>
<dbReference type="AlphaFoldDB" id="A0A1I7VNA4"/>
<organism evidence="3 4">
    <name type="scientific">Loa loa</name>
    <name type="common">Eye worm</name>
    <name type="synonym">Filaria loa</name>
    <dbReference type="NCBI Taxonomy" id="7209"/>
    <lineage>
        <taxon>Eukaryota</taxon>
        <taxon>Metazoa</taxon>
        <taxon>Ecdysozoa</taxon>
        <taxon>Nematoda</taxon>
        <taxon>Chromadorea</taxon>
        <taxon>Rhabditida</taxon>
        <taxon>Spirurina</taxon>
        <taxon>Spiruromorpha</taxon>
        <taxon>Filarioidea</taxon>
        <taxon>Onchocercidae</taxon>
        <taxon>Loa</taxon>
    </lineage>
</organism>
<accession>A0A1I7VNA4</accession>
<feature type="compositionally biased region" description="Polar residues" evidence="1">
    <location>
        <begin position="442"/>
        <end position="451"/>
    </location>
</feature>
<feature type="compositionally biased region" description="Basic and acidic residues" evidence="1">
    <location>
        <begin position="486"/>
        <end position="507"/>
    </location>
</feature>
<evidence type="ECO:0000256" key="1">
    <source>
        <dbReference type="SAM" id="MobiDB-lite"/>
    </source>
</evidence>
<keyword evidence="3" id="KW-1185">Reference proteome</keyword>
<reference evidence="4" key="2">
    <citation type="submission" date="2016-11" db="UniProtKB">
        <authorList>
            <consortium name="WormBaseParasite"/>
        </authorList>
    </citation>
    <scope>IDENTIFICATION</scope>
</reference>
<feature type="region of interest" description="Disordered" evidence="1">
    <location>
        <begin position="101"/>
        <end position="135"/>
    </location>
</feature>
<dbReference type="InterPro" id="IPR013087">
    <property type="entry name" value="Znf_C2H2_type"/>
</dbReference>
<feature type="domain" description="C2H2-type" evidence="2">
    <location>
        <begin position="265"/>
        <end position="292"/>
    </location>
</feature>
<feature type="compositionally biased region" description="Polar residues" evidence="1">
    <location>
        <begin position="582"/>
        <end position="593"/>
    </location>
</feature>
<proteinExistence type="predicted"/>
<feature type="region of interest" description="Disordered" evidence="1">
    <location>
        <begin position="659"/>
        <end position="679"/>
    </location>
</feature>
<feature type="compositionally biased region" description="Polar residues" evidence="1">
    <location>
        <begin position="604"/>
        <end position="624"/>
    </location>
</feature>
<feature type="compositionally biased region" description="Basic residues" evidence="1">
    <location>
        <begin position="452"/>
        <end position="469"/>
    </location>
</feature>
<evidence type="ECO:0000259" key="2">
    <source>
        <dbReference type="SMART" id="SM00355"/>
    </source>
</evidence>
<feature type="compositionally biased region" description="Basic and acidic residues" evidence="1">
    <location>
        <begin position="518"/>
        <end position="537"/>
    </location>
</feature>
<protein>
    <submittedName>
        <fullName evidence="4">C2H2-type domain-containing protein</fullName>
    </submittedName>
</protein>
<dbReference type="Proteomes" id="UP000095285">
    <property type="component" value="Unassembled WGS sequence"/>
</dbReference>
<reference evidence="3" key="1">
    <citation type="submission" date="2012-04" db="EMBL/GenBank/DDBJ databases">
        <title>The Genome Sequence of Loa loa.</title>
        <authorList>
            <consortium name="The Broad Institute Genome Sequencing Platform"/>
            <consortium name="Broad Institute Genome Sequencing Center for Infectious Disease"/>
            <person name="Nutman T.B."/>
            <person name="Fink D.L."/>
            <person name="Russ C."/>
            <person name="Young S."/>
            <person name="Zeng Q."/>
            <person name="Gargeya S."/>
            <person name="Alvarado L."/>
            <person name="Berlin A."/>
            <person name="Chapman S.B."/>
            <person name="Chen Z."/>
            <person name="Freedman E."/>
            <person name="Gellesch M."/>
            <person name="Goldberg J."/>
            <person name="Griggs A."/>
            <person name="Gujja S."/>
            <person name="Heilman E.R."/>
            <person name="Heiman D."/>
            <person name="Howarth C."/>
            <person name="Mehta T."/>
            <person name="Neiman D."/>
            <person name="Pearson M."/>
            <person name="Roberts A."/>
            <person name="Saif S."/>
            <person name="Shea T."/>
            <person name="Shenoy N."/>
            <person name="Sisk P."/>
            <person name="Stolte C."/>
            <person name="Sykes S."/>
            <person name="White J."/>
            <person name="Yandava C."/>
            <person name="Haas B."/>
            <person name="Henn M.R."/>
            <person name="Nusbaum C."/>
            <person name="Birren B."/>
        </authorList>
    </citation>
    <scope>NUCLEOTIDE SEQUENCE [LARGE SCALE GENOMIC DNA]</scope>
</reference>
<name>A0A1I7VNA4_LOALO</name>
<dbReference type="WBParaSite" id="EN70_4444">
    <property type="protein sequence ID" value="EN70_4444"/>
    <property type="gene ID" value="EN70_4444"/>
</dbReference>
<feature type="domain" description="C2H2-type" evidence="2">
    <location>
        <begin position="302"/>
        <end position="325"/>
    </location>
</feature>
<evidence type="ECO:0000313" key="4">
    <source>
        <dbReference type="WBParaSite" id="EN70_4444"/>
    </source>
</evidence>
<feature type="region of interest" description="Disordered" evidence="1">
    <location>
        <begin position="418"/>
        <end position="636"/>
    </location>
</feature>